<dbReference type="Proteomes" id="UP001597169">
    <property type="component" value="Unassembled WGS sequence"/>
</dbReference>
<dbReference type="PANTHER" id="PTHR43377:SF1">
    <property type="entry name" value="BILIVERDIN REDUCTASE A"/>
    <property type="match status" value="1"/>
</dbReference>
<keyword evidence="5" id="KW-1185">Reference proteome</keyword>
<name>A0ABW3PVE5_9BACL</name>
<evidence type="ECO:0000259" key="3">
    <source>
        <dbReference type="Pfam" id="PF02894"/>
    </source>
</evidence>
<dbReference type="Pfam" id="PF02894">
    <property type="entry name" value="GFO_IDH_MocA_C"/>
    <property type="match status" value="1"/>
</dbReference>
<dbReference type="InterPro" id="IPR051450">
    <property type="entry name" value="Gfo/Idh/MocA_Oxidoreductases"/>
</dbReference>
<sequence length="355" mass="39253">MQAKQPMKIAIMGYRAGAAKYAQRYAQHPAIQLSGVCVPSMGDAEEWAEHVHLTVFHSLPELLAEQKPDILHFTLPVKEHLADLHFAAEAGVLMICEKPFGLSSTDMNQLVAMCKQHGVKIIPSHEALFRPDYSDLARQVRAGVIGSPGVVHVRRMMTREEAGGSHLPSSSAHRNGTIMALFIEEIEFMCHLLGEVESVFAQHIRKEWAEYALLTLKYQCGTIVNLEGMLGYPIPESSEFEMAGNQGIIRSSPKMSTSVEIRRVSSPSAKYVITDCAHPKHRSEFSMVSPAFEDAADGFMRSVLHIAAHKADPDITLQDSWKAAVIVQAAAYSAKNGQAVTMKSFRLTEGWWRDA</sequence>
<evidence type="ECO:0000259" key="2">
    <source>
        <dbReference type="Pfam" id="PF01408"/>
    </source>
</evidence>
<dbReference type="Pfam" id="PF01408">
    <property type="entry name" value="GFO_IDH_MocA"/>
    <property type="match status" value="1"/>
</dbReference>
<dbReference type="InterPro" id="IPR036291">
    <property type="entry name" value="NAD(P)-bd_dom_sf"/>
</dbReference>
<dbReference type="InterPro" id="IPR000683">
    <property type="entry name" value="Gfo/Idh/MocA-like_OxRdtase_N"/>
</dbReference>
<dbReference type="Gene3D" id="3.40.50.720">
    <property type="entry name" value="NAD(P)-binding Rossmann-like Domain"/>
    <property type="match status" value="1"/>
</dbReference>
<feature type="domain" description="Gfo/Idh/MocA-like oxidoreductase N-terminal" evidence="2">
    <location>
        <begin position="7"/>
        <end position="123"/>
    </location>
</feature>
<comment type="caution">
    <text evidence="4">The sequence shown here is derived from an EMBL/GenBank/DDBJ whole genome shotgun (WGS) entry which is preliminary data.</text>
</comment>
<comment type="similarity">
    <text evidence="1">Belongs to the Gfo/Idh/MocA family.</text>
</comment>
<feature type="domain" description="Gfo/Idh/MocA-like oxidoreductase C-terminal" evidence="3">
    <location>
        <begin position="138"/>
        <end position="342"/>
    </location>
</feature>
<dbReference type="RefSeq" id="WP_251583576.1">
    <property type="nucleotide sequence ID" value="NZ_JBHTKX010000001.1"/>
</dbReference>
<dbReference type="SUPFAM" id="SSF55347">
    <property type="entry name" value="Glyceraldehyde-3-phosphate dehydrogenase-like, C-terminal domain"/>
    <property type="match status" value="1"/>
</dbReference>
<protein>
    <submittedName>
        <fullName evidence="4">Gfo/Idh/MocA family protein</fullName>
    </submittedName>
</protein>
<dbReference type="EMBL" id="JBHTKX010000001">
    <property type="protein sequence ID" value="MFD1128216.1"/>
    <property type="molecule type" value="Genomic_DNA"/>
</dbReference>
<evidence type="ECO:0000313" key="5">
    <source>
        <dbReference type="Proteomes" id="UP001597169"/>
    </source>
</evidence>
<dbReference type="PANTHER" id="PTHR43377">
    <property type="entry name" value="BILIVERDIN REDUCTASE A"/>
    <property type="match status" value="1"/>
</dbReference>
<dbReference type="SUPFAM" id="SSF51735">
    <property type="entry name" value="NAD(P)-binding Rossmann-fold domains"/>
    <property type="match status" value="1"/>
</dbReference>
<evidence type="ECO:0000313" key="4">
    <source>
        <dbReference type="EMBL" id="MFD1128216.1"/>
    </source>
</evidence>
<gene>
    <name evidence="4" type="ORF">ACFQ3J_08530</name>
</gene>
<reference evidence="5" key="1">
    <citation type="journal article" date="2019" name="Int. J. Syst. Evol. Microbiol.">
        <title>The Global Catalogue of Microorganisms (GCM) 10K type strain sequencing project: providing services to taxonomists for standard genome sequencing and annotation.</title>
        <authorList>
            <consortium name="The Broad Institute Genomics Platform"/>
            <consortium name="The Broad Institute Genome Sequencing Center for Infectious Disease"/>
            <person name="Wu L."/>
            <person name="Ma J."/>
        </authorList>
    </citation>
    <scope>NUCLEOTIDE SEQUENCE [LARGE SCALE GENOMIC DNA]</scope>
    <source>
        <strain evidence="5">CCUG 53519</strain>
    </source>
</reference>
<organism evidence="4 5">
    <name type="scientific">Paenibacillus provencensis</name>
    <dbReference type="NCBI Taxonomy" id="441151"/>
    <lineage>
        <taxon>Bacteria</taxon>
        <taxon>Bacillati</taxon>
        <taxon>Bacillota</taxon>
        <taxon>Bacilli</taxon>
        <taxon>Bacillales</taxon>
        <taxon>Paenibacillaceae</taxon>
        <taxon>Paenibacillus</taxon>
    </lineage>
</organism>
<proteinExistence type="inferred from homology"/>
<dbReference type="InterPro" id="IPR004104">
    <property type="entry name" value="Gfo/Idh/MocA-like_OxRdtase_C"/>
</dbReference>
<accession>A0ABW3PVE5</accession>
<dbReference type="Gene3D" id="3.30.360.10">
    <property type="entry name" value="Dihydrodipicolinate Reductase, domain 2"/>
    <property type="match status" value="1"/>
</dbReference>
<evidence type="ECO:0000256" key="1">
    <source>
        <dbReference type="ARBA" id="ARBA00010928"/>
    </source>
</evidence>